<comment type="subunit">
    <text evidence="8">Part of the FGAM synthase complex composed of 1 PurL, 1 PurQ and 2 PurS subunits.</text>
</comment>
<feature type="active site" description="Nucleophile" evidence="8">
    <location>
        <position position="86"/>
    </location>
</feature>
<comment type="catalytic activity">
    <reaction evidence="8">
        <text>N(2)-formyl-N(1)-(5-phospho-beta-D-ribosyl)glycinamide + L-glutamine + ATP + H2O = 2-formamido-N(1)-(5-O-phospho-beta-D-ribosyl)acetamidine + L-glutamate + ADP + phosphate + H(+)</text>
        <dbReference type="Rhea" id="RHEA:17129"/>
        <dbReference type="ChEBI" id="CHEBI:15377"/>
        <dbReference type="ChEBI" id="CHEBI:15378"/>
        <dbReference type="ChEBI" id="CHEBI:29985"/>
        <dbReference type="ChEBI" id="CHEBI:30616"/>
        <dbReference type="ChEBI" id="CHEBI:43474"/>
        <dbReference type="ChEBI" id="CHEBI:58359"/>
        <dbReference type="ChEBI" id="CHEBI:147286"/>
        <dbReference type="ChEBI" id="CHEBI:147287"/>
        <dbReference type="ChEBI" id="CHEBI:456216"/>
        <dbReference type="EC" id="6.3.5.3"/>
    </reaction>
</comment>
<feature type="active site" evidence="8">
    <location>
        <position position="196"/>
    </location>
</feature>
<dbReference type="PANTHER" id="PTHR47552:SF1">
    <property type="entry name" value="PHOSPHORIBOSYLFORMYLGLYCINAMIDINE SYNTHASE SUBUNIT PURQ"/>
    <property type="match status" value="1"/>
</dbReference>
<dbReference type="AlphaFoldDB" id="A0A1G5I8W3"/>
<evidence type="ECO:0000256" key="2">
    <source>
        <dbReference type="ARBA" id="ARBA00022598"/>
    </source>
</evidence>
<dbReference type="EC" id="3.5.1.2" evidence="8"/>
<feature type="active site" evidence="8">
    <location>
        <position position="194"/>
    </location>
</feature>
<dbReference type="OrthoDB" id="9804441at2"/>
<keyword evidence="3 8" id="KW-0547">Nucleotide-binding</keyword>
<comment type="pathway">
    <text evidence="8">Purine metabolism; IMP biosynthesis via de novo pathway; 5-amino-1-(5-phospho-D-ribosyl)imidazole from N(2)-formyl-N(1)-(5-phospho-D-ribosyl)glycinamide: step 1/2.</text>
</comment>
<dbReference type="Gene3D" id="3.40.50.880">
    <property type="match status" value="1"/>
</dbReference>
<reference evidence="9 10" key="1">
    <citation type="submission" date="2016-10" db="EMBL/GenBank/DDBJ databases">
        <authorList>
            <person name="de Groot N.N."/>
        </authorList>
    </citation>
    <scope>NUCLEOTIDE SEQUENCE [LARGE SCALE GENOMIC DNA]</scope>
    <source>
        <strain evidence="9 10">DSM 18978</strain>
    </source>
</reference>
<evidence type="ECO:0000313" key="10">
    <source>
        <dbReference type="Proteomes" id="UP000198636"/>
    </source>
</evidence>
<keyword evidence="5 8" id="KW-0378">Hydrolase</keyword>
<dbReference type="HAMAP" id="MF_00421">
    <property type="entry name" value="PurQ"/>
    <property type="match status" value="1"/>
</dbReference>
<proteinExistence type="inferred from homology"/>
<dbReference type="GO" id="GO:0006189">
    <property type="term" value="P:'de novo' IMP biosynthetic process"/>
    <property type="evidence" value="ECO:0007669"/>
    <property type="project" value="UniProtKB-UniRule"/>
</dbReference>
<accession>A0A1G5I8W3</accession>
<dbReference type="InterPro" id="IPR010075">
    <property type="entry name" value="PRibForGlyAmidine_synth_PurQ"/>
</dbReference>
<comment type="catalytic activity">
    <reaction evidence="8">
        <text>L-glutamine + H2O = L-glutamate + NH4(+)</text>
        <dbReference type="Rhea" id="RHEA:15889"/>
        <dbReference type="ChEBI" id="CHEBI:15377"/>
        <dbReference type="ChEBI" id="CHEBI:28938"/>
        <dbReference type="ChEBI" id="CHEBI:29985"/>
        <dbReference type="ChEBI" id="CHEBI:58359"/>
        <dbReference type="EC" id="3.5.1.2"/>
    </reaction>
</comment>
<evidence type="ECO:0000256" key="8">
    <source>
        <dbReference type="HAMAP-Rule" id="MF_00421"/>
    </source>
</evidence>
<dbReference type="GO" id="GO:0005737">
    <property type="term" value="C:cytoplasm"/>
    <property type="evidence" value="ECO:0007669"/>
    <property type="project" value="UniProtKB-SubCell"/>
</dbReference>
<dbReference type="UniPathway" id="UPA00074">
    <property type="reaction ID" value="UER00128"/>
</dbReference>
<evidence type="ECO:0000256" key="5">
    <source>
        <dbReference type="ARBA" id="ARBA00022801"/>
    </source>
</evidence>
<keyword evidence="7 8" id="KW-0315">Glutamine amidotransferase</keyword>
<evidence type="ECO:0000256" key="7">
    <source>
        <dbReference type="ARBA" id="ARBA00022962"/>
    </source>
</evidence>
<comment type="subcellular location">
    <subcellularLocation>
        <location evidence="8">Cytoplasm</location>
    </subcellularLocation>
</comment>
<organism evidence="9 10">
    <name type="scientific">Alkaliphilus peptidifermentans DSM 18978</name>
    <dbReference type="NCBI Taxonomy" id="1120976"/>
    <lineage>
        <taxon>Bacteria</taxon>
        <taxon>Bacillati</taxon>
        <taxon>Bacillota</taxon>
        <taxon>Clostridia</taxon>
        <taxon>Peptostreptococcales</taxon>
        <taxon>Natronincolaceae</taxon>
        <taxon>Alkaliphilus</taxon>
    </lineage>
</organism>
<evidence type="ECO:0000256" key="3">
    <source>
        <dbReference type="ARBA" id="ARBA00022741"/>
    </source>
</evidence>
<dbReference type="SMART" id="SM01211">
    <property type="entry name" value="GATase_5"/>
    <property type="match status" value="1"/>
</dbReference>
<dbReference type="RefSeq" id="WP_091543408.1">
    <property type="nucleotide sequence ID" value="NZ_FMUS01000014.1"/>
</dbReference>
<sequence length="226" mass="25079">MKFGIVVFPGSNCDIDCYHALKDTLGQDVEYIWHDTEEVKEYDCVILPGGFSYGDYLRCGAVAPFSRVMDAVKVHADKGKLLVGICNGFQILTEMGLLPGALVRNKNLKFICDTVALKVENKETPFTNRCTHGQIINIPIAHGEGNYVVDDEELEKMKKNGQILFTYQENPNGSVLDIAGICNENKNVLGMMPHPERACEDLLGNDDGKFILQSIISFLEGGWKSE</sequence>
<dbReference type="NCBIfam" id="TIGR01737">
    <property type="entry name" value="FGAM_synth_I"/>
    <property type="match status" value="1"/>
</dbReference>
<dbReference type="EC" id="6.3.5.3" evidence="8"/>
<dbReference type="EMBL" id="FMUS01000014">
    <property type="protein sequence ID" value="SCY72493.1"/>
    <property type="molecule type" value="Genomic_DNA"/>
</dbReference>
<evidence type="ECO:0000256" key="4">
    <source>
        <dbReference type="ARBA" id="ARBA00022755"/>
    </source>
</evidence>
<dbReference type="Pfam" id="PF13507">
    <property type="entry name" value="GATase_5"/>
    <property type="match status" value="1"/>
</dbReference>
<evidence type="ECO:0000256" key="1">
    <source>
        <dbReference type="ARBA" id="ARBA00022490"/>
    </source>
</evidence>
<keyword evidence="10" id="KW-1185">Reference proteome</keyword>
<keyword evidence="2 8" id="KW-0436">Ligase</keyword>
<dbReference type="GO" id="GO:0004359">
    <property type="term" value="F:glutaminase activity"/>
    <property type="evidence" value="ECO:0007669"/>
    <property type="project" value="UniProtKB-EC"/>
</dbReference>
<comment type="function">
    <text evidence="8">Part of the phosphoribosylformylglycinamidine synthase complex involved in the purines biosynthetic pathway. Catalyzes the ATP-dependent conversion of formylglycinamide ribonucleotide (FGAR) and glutamine to yield formylglycinamidine ribonucleotide (FGAM) and glutamate. The FGAM synthase complex is composed of three subunits. PurQ produces an ammonia molecule by converting glutamine to glutamate. PurL transfers the ammonia molecule to FGAR to form FGAM in an ATP-dependent manner. PurS interacts with PurQ and PurL and is thought to assist in the transfer of the ammonia molecule from PurQ to PurL.</text>
</comment>
<dbReference type="STRING" id="1120976.SAMN03080606_02280"/>
<gene>
    <name evidence="8" type="primary">purQ</name>
    <name evidence="9" type="ORF">SAMN03080606_02280</name>
</gene>
<dbReference type="NCBIfam" id="NF002957">
    <property type="entry name" value="PRK03619.1"/>
    <property type="match status" value="1"/>
</dbReference>
<dbReference type="PIRSF" id="PIRSF001586">
    <property type="entry name" value="FGAM_synth_I"/>
    <property type="match status" value="1"/>
</dbReference>
<dbReference type="InterPro" id="IPR029062">
    <property type="entry name" value="Class_I_gatase-like"/>
</dbReference>
<keyword evidence="4 8" id="KW-0658">Purine biosynthesis</keyword>
<dbReference type="Proteomes" id="UP000198636">
    <property type="component" value="Unassembled WGS sequence"/>
</dbReference>
<evidence type="ECO:0000256" key="6">
    <source>
        <dbReference type="ARBA" id="ARBA00022840"/>
    </source>
</evidence>
<keyword evidence="6 8" id="KW-0067">ATP-binding</keyword>
<dbReference type="CDD" id="cd01740">
    <property type="entry name" value="GATase1_FGAR_AT"/>
    <property type="match status" value="1"/>
</dbReference>
<dbReference type="PANTHER" id="PTHR47552">
    <property type="entry name" value="PHOSPHORIBOSYLFORMYLGLYCINAMIDINE SYNTHASE SUBUNIT PURQ"/>
    <property type="match status" value="1"/>
</dbReference>
<evidence type="ECO:0000313" key="9">
    <source>
        <dbReference type="EMBL" id="SCY72493.1"/>
    </source>
</evidence>
<dbReference type="FunFam" id="3.40.50.880:FF:000019">
    <property type="entry name" value="Phosphoribosylformylglycinamidine synthase subunit PurQ"/>
    <property type="match status" value="1"/>
</dbReference>
<name>A0A1G5I8W3_9FIRM</name>
<dbReference type="PROSITE" id="PS51273">
    <property type="entry name" value="GATASE_TYPE_1"/>
    <property type="match status" value="1"/>
</dbReference>
<dbReference type="SUPFAM" id="SSF52317">
    <property type="entry name" value="Class I glutamine amidotransferase-like"/>
    <property type="match status" value="1"/>
</dbReference>
<dbReference type="GO" id="GO:0005524">
    <property type="term" value="F:ATP binding"/>
    <property type="evidence" value="ECO:0007669"/>
    <property type="project" value="UniProtKB-KW"/>
</dbReference>
<dbReference type="GO" id="GO:0004642">
    <property type="term" value="F:phosphoribosylformylglycinamidine synthase activity"/>
    <property type="evidence" value="ECO:0007669"/>
    <property type="project" value="UniProtKB-UniRule"/>
</dbReference>
<protein>
    <recommendedName>
        <fullName evidence="8">Phosphoribosylformylglycinamidine synthase subunit PurQ</fullName>
        <shortName evidence="8">FGAM synthase</shortName>
        <ecNumber evidence="8">6.3.5.3</ecNumber>
    </recommendedName>
    <alternativeName>
        <fullName evidence="8">Formylglycinamide ribonucleotide amidotransferase subunit I</fullName>
        <shortName evidence="8">FGAR amidotransferase I</shortName>
        <shortName evidence="8">FGAR-AT I</shortName>
    </alternativeName>
    <alternativeName>
        <fullName evidence="8">Glutaminase PurQ</fullName>
        <ecNumber evidence="8">3.5.1.2</ecNumber>
    </alternativeName>
    <alternativeName>
        <fullName evidence="8">Phosphoribosylformylglycinamidine synthase subunit I</fullName>
    </alternativeName>
</protein>
<keyword evidence="1 8" id="KW-0963">Cytoplasm</keyword>